<evidence type="ECO:0000313" key="4">
    <source>
        <dbReference type="Proteomes" id="UP000824120"/>
    </source>
</evidence>
<feature type="domain" description="DUF4283" evidence="2">
    <location>
        <begin position="604"/>
        <end position="692"/>
    </location>
</feature>
<dbReference type="Gene3D" id="3.60.10.10">
    <property type="entry name" value="Endonuclease/exonuclease/phosphatase"/>
    <property type="match status" value="1"/>
</dbReference>
<protein>
    <recommendedName>
        <fullName evidence="2">DUF4283 domain-containing protein</fullName>
    </recommendedName>
</protein>
<dbReference type="Proteomes" id="UP000824120">
    <property type="component" value="Chromosome 3"/>
</dbReference>
<feature type="region of interest" description="Disordered" evidence="1">
    <location>
        <begin position="348"/>
        <end position="387"/>
    </location>
</feature>
<comment type="caution">
    <text evidence="3">The sequence shown here is derived from an EMBL/GenBank/DDBJ whole genome shotgun (WGS) entry which is preliminary data.</text>
</comment>
<dbReference type="PANTHER" id="PTHR31286">
    <property type="entry name" value="GLYCINE-RICH CELL WALL STRUCTURAL PROTEIN 1.8-LIKE"/>
    <property type="match status" value="1"/>
</dbReference>
<evidence type="ECO:0000256" key="1">
    <source>
        <dbReference type="SAM" id="MobiDB-lite"/>
    </source>
</evidence>
<reference evidence="3 4" key="1">
    <citation type="submission" date="2020-09" db="EMBL/GenBank/DDBJ databases">
        <title>De no assembly of potato wild relative species, Solanum commersonii.</title>
        <authorList>
            <person name="Cho K."/>
        </authorList>
    </citation>
    <scope>NUCLEOTIDE SEQUENCE [LARGE SCALE GENOMIC DNA]</scope>
    <source>
        <strain evidence="3">LZ3.2</strain>
        <tissue evidence="3">Leaf</tissue>
    </source>
</reference>
<dbReference type="Pfam" id="PF14111">
    <property type="entry name" value="DUF4283"/>
    <property type="match status" value="1"/>
</dbReference>
<feature type="compositionally biased region" description="Basic residues" evidence="1">
    <location>
        <begin position="510"/>
        <end position="520"/>
    </location>
</feature>
<evidence type="ECO:0000259" key="2">
    <source>
        <dbReference type="Pfam" id="PF14111"/>
    </source>
</evidence>
<feature type="region of interest" description="Disordered" evidence="1">
    <location>
        <begin position="283"/>
        <end position="304"/>
    </location>
</feature>
<keyword evidence="4" id="KW-1185">Reference proteome</keyword>
<evidence type="ECO:0000313" key="3">
    <source>
        <dbReference type="EMBL" id="KAG5616222.1"/>
    </source>
</evidence>
<proteinExistence type="predicted"/>
<gene>
    <name evidence="3" type="ORF">H5410_016046</name>
</gene>
<dbReference type="OrthoDB" id="1399756at2759"/>
<dbReference type="SUPFAM" id="SSF56219">
    <property type="entry name" value="DNase I-like"/>
    <property type="match status" value="1"/>
</dbReference>
<feature type="compositionally biased region" description="Polar residues" evidence="1">
    <location>
        <begin position="351"/>
        <end position="365"/>
    </location>
</feature>
<name>A0A9J5ZVC9_SOLCO</name>
<dbReference type="EMBL" id="JACXVP010000003">
    <property type="protein sequence ID" value="KAG5616222.1"/>
    <property type="molecule type" value="Genomic_DNA"/>
</dbReference>
<dbReference type="PANTHER" id="PTHR31286:SF79">
    <property type="entry name" value="N-6 ADENINE-SPECIFIC DNA METHYLASE"/>
    <property type="match status" value="1"/>
</dbReference>
<sequence>MDERRDFKIEEGLHQAVVFKLSHSALDLNVLRSILPKHLGTKGNCLIGLLAPRQILLRFVQYEDYVLALSRSVNYLLYNGEEHQCREEMTLAVVWISLLNLSPDLFAKKSLLSITSTVGKPIAIDKATQIKSRPSTGRVKVILDLMEKLPNRIRLQFVDGKYGKLIEVFQEIVYDNLPLYCNYCKHQDALKGTTDSEKYQGDAREILNEKRKMVDVDQSKVTSLDRQLVASTSEQNRVDSMDVDTSNIGVQTTTENKGDCNNQQAATNEVQSKEVGLNLMSNATKNAGGTPRVGVDAPRVDSGKGLMDLGQKLMDTSDVEDAENSGQHVLQVANKNPTKNWTLVAHKKSTSSRIISPTSQNNSPCNEKGPTGNFHDSEKRQDTSNASRDLLCSNNFDALLKTNGKQVRLTENDNDLIQEKQVSPPALNRKVSPEAFVFVPKCVLAKKNESGTLVSNTIDLGEDSLDEDEVDLGEDSLDEDEEDNMLDICFDRMAREGDISPRQQRSGSNKSKKKTHGRHLPMRQAKQNHLIVSIGSTRSNKSIKMASTATKLLNPYLPKEFSFAESLNQLAQQSHDSLRRDFTLVGGIPQIKWTEEEVNRMNQIEELQFAVVSKFTHEWSDLEELRRIIPQQCDVKGNCQIGLFHNKHILIRSTKHEDFVNMISKGAFYVKCKDGYYYLMRTLIYDSRFNINEETSLAMTWISFPNLLPTFFVKECLFSLAIVVGKPTQIDQATINKSRPSCARVKVLVDLKKNCPKVVQMNIENEATGEIRYNMVAIKYDYIPKYCFDCKMQGHNNEECRMRKIPQPRDVENFQHDRGGGINTSDPRPVPTKLRYVHGFQNGKARVLSSGRVVGDPGQWAVVKDLRPSDYQVPIAVKNKFDALTQNGEEMDKEGKLQARNEQDISNNKQTNKDARIFQQGESSKDRVTRSFGKKNDIIVLDKHAQQRTTNIQKHIKGDEMQQKSNEIEVIDADKGQNTISSNTNKNSNEAEIINTIKGQDSESSIINIDRDEAQQKSNEIEVNANDLDEHVVSNNISNQQKDLILSQADYFSNMELAIVKVPNAVQIDESQMIQIESPNRVLHDIVSHNLEEVKSLEAEENQIAKGVIETEESEEIWDYVPIEANIFPKLLKCSKKGEEAGPPKFSRRELNQFLRDMKALIWNIRSMKSQQAFHRVQMLHNIHKFTFIGLLEPFQNSRHINKYRRRLRMPLATSNCNGKIWFFTNHDFTTTMIKDTEQQLTLQLHHQSYIHSLFVTLVYAKCNANQRQMLWEDLFQLATGMTSPWVVGGDFNAVLNTEEKIGGLPVSDADHEDFENCISSCDLNEIQFRGNPFTWWNGRANNECIFERLDRILSNQ</sequence>
<dbReference type="InterPro" id="IPR025558">
    <property type="entry name" value="DUF4283"/>
</dbReference>
<accession>A0A9J5ZVC9</accession>
<organism evidence="3 4">
    <name type="scientific">Solanum commersonii</name>
    <name type="common">Commerson's wild potato</name>
    <name type="synonym">Commerson's nightshade</name>
    <dbReference type="NCBI Taxonomy" id="4109"/>
    <lineage>
        <taxon>Eukaryota</taxon>
        <taxon>Viridiplantae</taxon>
        <taxon>Streptophyta</taxon>
        <taxon>Embryophyta</taxon>
        <taxon>Tracheophyta</taxon>
        <taxon>Spermatophyta</taxon>
        <taxon>Magnoliopsida</taxon>
        <taxon>eudicotyledons</taxon>
        <taxon>Gunneridae</taxon>
        <taxon>Pentapetalae</taxon>
        <taxon>asterids</taxon>
        <taxon>lamiids</taxon>
        <taxon>Solanales</taxon>
        <taxon>Solanaceae</taxon>
        <taxon>Solanoideae</taxon>
        <taxon>Solaneae</taxon>
        <taxon>Solanum</taxon>
    </lineage>
</organism>
<dbReference type="InterPro" id="IPR040256">
    <property type="entry name" value="At4g02000-like"/>
</dbReference>
<dbReference type="InterPro" id="IPR036691">
    <property type="entry name" value="Endo/exonu/phosph_ase_sf"/>
</dbReference>
<feature type="region of interest" description="Disordered" evidence="1">
    <location>
        <begin position="497"/>
        <end position="520"/>
    </location>
</feature>